<proteinExistence type="predicted"/>
<evidence type="ECO:0000313" key="2">
    <source>
        <dbReference type="Proteomes" id="UP001164761"/>
    </source>
</evidence>
<dbReference type="RefSeq" id="WP_268008272.1">
    <property type="nucleotide sequence ID" value="NZ_BSUT01000001.1"/>
</dbReference>
<dbReference type="EMBL" id="CP104067">
    <property type="protein sequence ID" value="WAH44376.1"/>
    <property type="molecule type" value="Genomic_DNA"/>
</dbReference>
<accession>A0ABY6ZQE1</accession>
<name>A0ABY6ZQE1_9BACL</name>
<dbReference type="Proteomes" id="UP001164761">
    <property type="component" value="Chromosome"/>
</dbReference>
<gene>
    <name evidence="1" type="ORF">NZD89_13875</name>
</gene>
<reference evidence="1" key="1">
    <citation type="submission" date="2022-08" db="EMBL/GenBank/DDBJ databases">
        <title>Alicyclobacillus fastidiosus DSM 17978, complete genome.</title>
        <authorList>
            <person name="Wang Q."/>
            <person name="Cai R."/>
            <person name="Wang Z."/>
        </authorList>
    </citation>
    <scope>NUCLEOTIDE SEQUENCE</scope>
    <source>
        <strain evidence="1">DSM 17978</strain>
    </source>
</reference>
<evidence type="ECO:0000313" key="1">
    <source>
        <dbReference type="EMBL" id="WAH44376.1"/>
    </source>
</evidence>
<organism evidence="1 2">
    <name type="scientific">Alicyclobacillus fastidiosus</name>
    <dbReference type="NCBI Taxonomy" id="392011"/>
    <lineage>
        <taxon>Bacteria</taxon>
        <taxon>Bacillati</taxon>
        <taxon>Bacillota</taxon>
        <taxon>Bacilli</taxon>
        <taxon>Bacillales</taxon>
        <taxon>Alicyclobacillaceae</taxon>
        <taxon>Alicyclobacillus</taxon>
    </lineage>
</organism>
<protein>
    <submittedName>
        <fullName evidence="1">Uncharacterized protein</fullName>
    </submittedName>
</protein>
<keyword evidence="2" id="KW-1185">Reference proteome</keyword>
<sequence length="124" mass="14426">MPEIKRIMEISVEEAGDYIFTPAGVLITYRTDQFRVFAESARHNFLRRIVSKYPWENLLDVVVEQGTSVRLRDVTEELNTKIGPDEISTEAVLEFCYRSNPRQLFFLRRYFDDSSPSQASMPPS</sequence>